<dbReference type="EMBL" id="REGN01003939">
    <property type="protein sequence ID" value="RNA19942.1"/>
    <property type="molecule type" value="Genomic_DNA"/>
</dbReference>
<keyword evidence="2" id="KW-1185">Reference proteome</keyword>
<evidence type="ECO:0000313" key="1">
    <source>
        <dbReference type="EMBL" id="RNA19942.1"/>
    </source>
</evidence>
<name>A0A3M7R8K0_BRAPC</name>
<dbReference type="PANTHER" id="PTHR15176">
    <property type="entry name" value="NEPHROCYSTIN"/>
    <property type="match status" value="1"/>
</dbReference>
<reference evidence="1 2" key="1">
    <citation type="journal article" date="2018" name="Sci. Rep.">
        <title>Genomic signatures of local adaptation to the degree of environmental predictability in rotifers.</title>
        <authorList>
            <person name="Franch-Gras L."/>
            <person name="Hahn C."/>
            <person name="Garcia-Roger E.M."/>
            <person name="Carmona M.J."/>
            <person name="Serra M."/>
            <person name="Gomez A."/>
        </authorList>
    </citation>
    <scope>NUCLEOTIDE SEQUENCE [LARGE SCALE GENOMIC DNA]</scope>
    <source>
        <strain evidence="1">HYR1</strain>
    </source>
</reference>
<dbReference type="Proteomes" id="UP000276133">
    <property type="component" value="Unassembled WGS sequence"/>
</dbReference>
<dbReference type="GO" id="GO:0005737">
    <property type="term" value="C:cytoplasm"/>
    <property type="evidence" value="ECO:0007669"/>
    <property type="project" value="TreeGrafter"/>
</dbReference>
<dbReference type="GO" id="GO:0005929">
    <property type="term" value="C:cilium"/>
    <property type="evidence" value="ECO:0007669"/>
    <property type="project" value="TreeGrafter"/>
</dbReference>
<organism evidence="1 2">
    <name type="scientific">Brachionus plicatilis</name>
    <name type="common">Marine rotifer</name>
    <name type="synonym">Brachionus muelleri</name>
    <dbReference type="NCBI Taxonomy" id="10195"/>
    <lineage>
        <taxon>Eukaryota</taxon>
        <taxon>Metazoa</taxon>
        <taxon>Spiralia</taxon>
        <taxon>Gnathifera</taxon>
        <taxon>Rotifera</taxon>
        <taxon>Eurotatoria</taxon>
        <taxon>Monogononta</taxon>
        <taxon>Pseudotrocha</taxon>
        <taxon>Ploima</taxon>
        <taxon>Brachionidae</taxon>
        <taxon>Brachionus</taxon>
    </lineage>
</organism>
<gene>
    <name evidence="1" type="ORF">BpHYR1_053347</name>
</gene>
<sequence>MIVNESVPCTFADSFLVKVSNDSNHSYEKILRPKMSQSNLNFSNFFWDQKENKIRNRMNTILKAIVVHKCINIPAPNKQELEVLSRSLRVCLFDGVSVIGNVHTIRAHIVGRDDRTWVFEDSYKALVSLFDFSEFFLIANAVP</sequence>
<accession>A0A3M7R8K0</accession>
<feature type="non-terminal residue" evidence="1">
    <location>
        <position position="143"/>
    </location>
</feature>
<dbReference type="InterPro" id="IPR039687">
    <property type="entry name" value="NPHP1"/>
</dbReference>
<dbReference type="STRING" id="10195.A0A3M7R8K0"/>
<dbReference type="GO" id="GO:0090251">
    <property type="term" value="P:protein localization involved in establishment of planar polarity"/>
    <property type="evidence" value="ECO:0007669"/>
    <property type="project" value="TreeGrafter"/>
</dbReference>
<dbReference type="PANTHER" id="PTHR15176:SF1">
    <property type="entry name" value="NEPHROCYSTIN-1"/>
    <property type="match status" value="1"/>
</dbReference>
<comment type="caution">
    <text evidence="1">The sequence shown here is derived from an EMBL/GenBank/DDBJ whole genome shotgun (WGS) entry which is preliminary data.</text>
</comment>
<protein>
    <submittedName>
        <fullName evidence="1">Nephrocystin-1</fullName>
    </submittedName>
</protein>
<dbReference type="AlphaFoldDB" id="A0A3M7R8K0"/>
<proteinExistence type="predicted"/>
<evidence type="ECO:0000313" key="2">
    <source>
        <dbReference type="Proteomes" id="UP000276133"/>
    </source>
</evidence>
<dbReference type="OrthoDB" id="5340910at2759"/>